<keyword evidence="3" id="KW-1185">Reference proteome</keyword>
<dbReference type="Pfam" id="PF00535">
    <property type="entry name" value="Glycos_transf_2"/>
    <property type="match status" value="1"/>
</dbReference>
<comment type="caution">
    <text evidence="2">The sequence shown here is derived from an EMBL/GenBank/DDBJ whole genome shotgun (WGS) entry which is preliminary data.</text>
</comment>
<dbReference type="PANTHER" id="PTHR22916:SF3">
    <property type="entry name" value="UDP-GLCNAC:BETAGAL BETA-1,3-N-ACETYLGLUCOSAMINYLTRANSFERASE-LIKE PROTEIN 1"/>
    <property type="match status" value="1"/>
</dbReference>
<dbReference type="SUPFAM" id="SSF53448">
    <property type="entry name" value="Nucleotide-diphospho-sugar transferases"/>
    <property type="match status" value="1"/>
</dbReference>
<dbReference type="PANTHER" id="PTHR22916">
    <property type="entry name" value="GLYCOSYLTRANSFERASE"/>
    <property type="match status" value="1"/>
</dbReference>
<dbReference type="CDD" id="cd00761">
    <property type="entry name" value="Glyco_tranf_GTA_type"/>
    <property type="match status" value="1"/>
</dbReference>
<dbReference type="Gene3D" id="3.90.550.10">
    <property type="entry name" value="Spore Coat Polysaccharide Biosynthesis Protein SpsA, Chain A"/>
    <property type="match status" value="1"/>
</dbReference>
<dbReference type="AlphaFoldDB" id="A0A4U1CAN4"/>
<reference evidence="2 3" key="1">
    <citation type="submission" date="2019-04" db="EMBL/GenBank/DDBJ databases">
        <title>Pedobacter sp. RP-3-15 sp. nov., isolated from Arctic soil.</title>
        <authorList>
            <person name="Dahal R.H."/>
            <person name="Kim D.-U."/>
        </authorList>
    </citation>
    <scope>NUCLEOTIDE SEQUENCE [LARGE SCALE GENOMIC DNA]</scope>
    <source>
        <strain evidence="2 3">RP-3-15</strain>
    </source>
</reference>
<name>A0A4U1CAN4_9SPHI</name>
<sequence>MNRTEKSSLHDPVNMKNEFSMLPKITVCMAAYNAAGYINESIQSILDQTFEDFELLIINDGSTDQTLDIVNEFKDPRIRLVNNDKNRGLTYTRNVALTEARGEYIAILDSDDVAVPNRLELQYTFFQEHPDFALCGGHGTVIDKTGKHVEDNRFIVPVGADKIKMTLLFQNTFINSTVMYKSAVLRELNGYLDYAPAEDYELFTRISAKYQVNNLDCILVKYRIHDNNISIVQSETGREKVFAIKQNQLTQLQIEPDERTSKALFSLLEGDFNASSFTDYLSLFTRLKTANQSLKKYPQIPFEKVLFNYWFQIIYIKRAKMNALSLLLNKNLFKWSFVSLRQLRKTFKLSINGIGSISK</sequence>
<accession>A0A4U1CAN4</accession>
<evidence type="ECO:0000313" key="2">
    <source>
        <dbReference type="EMBL" id="TKC02911.1"/>
    </source>
</evidence>
<gene>
    <name evidence="2" type="ORF">FA047_19790</name>
</gene>
<dbReference type="GO" id="GO:0016758">
    <property type="term" value="F:hexosyltransferase activity"/>
    <property type="evidence" value="ECO:0007669"/>
    <property type="project" value="UniProtKB-ARBA"/>
</dbReference>
<dbReference type="OrthoDB" id="9815829at2"/>
<proteinExistence type="predicted"/>
<organism evidence="2 3">
    <name type="scientific">Pedobacter frigoris</name>
    <dbReference type="NCBI Taxonomy" id="2571272"/>
    <lineage>
        <taxon>Bacteria</taxon>
        <taxon>Pseudomonadati</taxon>
        <taxon>Bacteroidota</taxon>
        <taxon>Sphingobacteriia</taxon>
        <taxon>Sphingobacteriales</taxon>
        <taxon>Sphingobacteriaceae</taxon>
        <taxon>Pedobacter</taxon>
    </lineage>
</organism>
<dbReference type="InterPro" id="IPR001173">
    <property type="entry name" value="Glyco_trans_2-like"/>
</dbReference>
<evidence type="ECO:0000259" key="1">
    <source>
        <dbReference type="Pfam" id="PF00535"/>
    </source>
</evidence>
<dbReference type="InterPro" id="IPR029044">
    <property type="entry name" value="Nucleotide-diphossugar_trans"/>
</dbReference>
<dbReference type="Proteomes" id="UP000307244">
    <property type="component" value="Unassembled WGS sequence"/>
</dbReference>
<feature type="domain" description="Glycosyltransferase 2-like" evidence="1">
    <location>
        <begin position="26"/>
        <end position="177"/>
    </location>
</feature>
<evidence type="ECO:0000313" key="3">
    <source>
        <dbReference type="Proteomes" id="UP000307244"/>
    </source>
</evidence>
<dbReference type="EMBL" id="SWBQ01000008">
    <property type="protein sequence ID" value="TKC02911.1"/>
    <property type="molecule type" value="Genomic_DNA"/>
</dbReference>
<protein>
    <submittedName>
        <fullName evidence="2">Glycosyltransferase family 2 protein</fullName>
    </submittedName>
</protein>
<keyword evidence="2" id="KW-0808">Transferase</keyword>